<dbReference type="AlphaFoldDB" id="D6GV15"/>
<accession>D6GV15</accession>
<dbReference type="InterPro" id="IPR023296">
    <property type="entry name" value="Glyco_hydro_beta-prop_sf"/>
</dbReference>
<dbReference type="EMBL" id="GG745550">
    <property type="protein sequence ID" value="EFD92942.1"/>
    <property type="molecule type" value="Genomic_DNA"/>
</dbReference>
<dbReference type="Gene3D" id="2.115.10.20">
    <property type="entry name" value="Glycosyl hydrolase domain, family 43"/>
    <property type="match status" value="1"/>
</dbReference>
<dbReference type="SUPFAM" id="SSF75005">
    <property type="entry name" value="Arabinanase/levansucrase/invertase"/>
    <property type="match status" value="1"/>
</dbReference>
<name>D6GV15_PARA5</name>
<protein>
    <submittedName>
        <fullName evidence="1">Uncharacterized protein</fullName>
    </submittedName>
</protein>
<organism evidence="1 2">
    <name type="scientific">Candidatus Parvarchaeum acidophilus ARMAN-5</name>
    <dbReference type="NCBI Taxonomy" id="662762"/>
    <lineage>
        <taxon>Archaea</taxon>
        <taxon>Candidatus Parvarchaeota</taxon>
        <taxon>Candidatus Parvarchaeum</taxon>
    </lineage>
</organism>
<proteinExistence type="predicted"/>
<sequence>MYSLEHLELNDIYKMFENLQFKKIILQPPNKKPGSFRGAGALLIDGKDYWLTSRTRTAEKRGYEVEIYHSKNGYDFSSIKTISRREMEEFIGNKISSIEAQQIIRDPKTGKFYMYVSIDLIDNKYPHMWVVLLLIANKPSGKWINGGIVMYPKEPFNTVKDCNIGIFNGRYIALCKAYIDKDKKLFTTLYTSSDGIKWKYSGIPTFNGKKQKSIFALDGSIYKFNNKIFVIGTKEEIFTRGLTTTNRLCIMELDLSKKDIKTVVSEKWKHLSNYERKNYPIHTYFTAVPDYAAGEWKVIAEITDPRYTKKLGVFDVVDNVIMYTSTLN</sequence>
<evidence type="ECO:0000313" key="1">
    <source>
        <dbReference type="EMBL" id="EFD92942.1"/>
    </source>
</evidence>
<evidence type="ECO:0000313" key="2">
    <source>
        <dbReference type="Proteomes" id="UP000009376"/>
    </source>
</evidence>
<dbReference type="Proteomes" id="UP000009376">
    <property type="component" value="Unassembled WGS sequence"/>
</dbReference>
<reference evidence="1 2" key="1">
    <citation type="journal article" date="2010" name="Proc. Natl. Acad. Sci. U.S.A.">
        <title>Enigmatic, ultrasmall, uncultivated Archaea.</title>
        <authorList>
            <person name="Baker B.J."/>
            <person name="Comolli L.R."/>
            <person name="Dick G.J."/>
            <person name="Hauser L.J."/>
            <person name="Hyatt D."/>
            <person name="Dill B.D."/>
            <person name="Land M.L."/>
            <person name="Verberkmoes N.C."/>
            <person name="Hettich R.L."/>
            <person name="Banfield J.F."/>
        </authorList>
    </citation>
    <scope>NUCLEOTIDE SEQUENCE [LARGE SCALE GENOMIC DNA]</scope>
</reference>
<gene>
    <name evidence="1" type="ORF">BJBARM5_0315</name>
</gene>